<dbReference type="InterPro" id="IPR047951">
    <property type="entry name" value="Transpos_ISL3"/>
</dbReference>
<feature type="domain" description="Transposase IS204/IS1001/IS1096/IS1165 zinc-finger" evidence="2">
    <location>
        <begin position="40"/>
        <end position="85"/>
    </location>
</feature>
<dbReference type="NCBIfam" id="NF033550">
    <property type="entry name" value="transpos_ISL3"/>
    <property type="match status" value="1"/>
</dbReference>
<dbReference type="Pfam" id="PF01610">
    <property type="entry name" value="DDE_Tnp_ISL3"/>
    <property type="match status" value="1"/>
</dbReference>
<dbReference type="Proteomes" id="UP001549055">
    <property type="component" value="Unassembled WGS sequence"/>
</dbReference>
<dbReference type="PANTHER" id="PTHR33498">
    <property type="entry name" value="TRANSPOSASE FOR INSERTION SEQUENCE ELEMENT IS1557"/>
    <property type="match status" value="1"/>
</dbReference>
<name>A0ABV2JMQ7_9STRE</name>
<comment type="caution">
    <text evidence="3">The sequence shown here is derived from an EMBL/GenBank/DDBJ whole genome shotgun (WGS) entry which is preliminary data.</text>
</comment>
<gene>
    <name evidence="3" type="ORF">ABID27_001865</name>
</gene>
<evidence type="ECO:0000259" key="1">
    <source>
        <dbReference type="Pfam" id="PF01610"/>
    </source>
</evidence>
<accession>A0ABV2JMQ7</accession>
<dbReference type="Pfam" id="PF14690">
    <property type="entry name" value="Zn_ribbon_ISL3"/>
    <property type="match status" value="1"/>
</dbReference>
<evidence type="ECO:0000313" key="4">
    <source>
        <dbReference type="Proteomes" id="UP001549055"/>
    </source>
</evidence>
<keyword evidence="4" id="KW-1185">Reference proteome</keyword>
<dbReference type="EMBL" id="JBEPMK010000008">
    <property type="protein sequence ID" value="MET3645216.1"/>
    <property type="molecule type" value="Genomic_DNA"/>
</dbReference>
<proteinExistence type="predicted"/>
<protein>
    <submittedName>
        <fullName evidence="3">Transposase</fullName>
    </submittedName>
</protein>
<evidence type="ECO:0000313" key="3">
    <source>
        <dbReference type="EMBL" id="MET3645216.1"/>
    </source>
</evidence>
<sequence>MEHIHNNTELLGIKDKNIAIESIIEYKTHICVNATLGYKPSPCPNCKGKRIKYDFQRVSTIPILDMRSLPTLVKLKKRRFQCKVCKRITVAETSLVQKNHQISETVWKKITEAHTDKLTNTDIAELTHVSVSTVQRKLAQFTFKESFDKLPKILSIDEFSRNKGKLAFIAQDYQTKNIVTILENNRQTTIKNYFYKYSRKICERVKVVTVDMSGSYIPILKQLFPNAKIVLDRFHIIQHLNRAMMATRIAIMKQFDKQSLPYRIMNNHWRILHKDSRKLSDKTFYSRTLRETRAPKEFVEKALQFSDELRFYYNLYQLLLFHFQEKNTVHFFDLIEENKSLANTYFDRGFKNLHPL</sequence>
<reference evidence="3 4" key="1">
    <citation type="submission" date="2024-06" db="EMBL/GenBank/DDBJ databases">
        <title>Genomic Encyclopedia of Type Strains, Phase IV (KMG-IV): sequencing the most valuable type-strain genomes for metagenomic binning, comparative biology and taxonomic classification.</title>
        <authorList>
            <person name="Goeker M."/>
        </authorList>
    </citation>
    <scope>NUCLEOTIDE SEQUENCE [LARGE SCALE GENOMIC DNA]</scope>
    <source>
        <strain evidence="3 4">DSM 15349</strain>
    </source>
</reference>
<dbReference type="InterPro" id="IPR029261">
    <property type="entry name" value="Transposase_Znf"/>
</dbReference>
<evidence type="ECO:0000259" key="2">
    <source>
        <dbReference type="Pfam" id="PF14690"/>
    </source>
</evidence>
<organism evidence="3 4">
    <name type="scientific">Streptococcus gallinaceus</name>
    <dbReference type="NCBI Taxonomy" id="165758"/>
    <lineage>
        <taxon>Bacteria</taxon>
        <taxon>Bacillati</taxon>
        <taxon>Bacillota</taxon>
        <taxon>Bacilli</taxon>
        <taxon>Lactobacillales</taxon>
        <taxon>Streptococcaceae</taxon>
        <taxon>Streptococcus</taxon>
    </lineage>
</organism>
<feature type="domain" description="Transposase IS204/IS1001/IS1096/IS1165 DDE" evidence="1">
    <location>
        <begin position="154"/>
        <end position="331"/>
    </location>
</feature>
<dbReference type="InterPro" id="IPR002560">
    <property type="entry name" value="Transposase_DDE"/>
</dbReference>
<dbReference type="PANTHER" id="PTHR33498:SF1">
    <property type="entry name" value="TRANSPOSASE FOR INSERTION SEQUENCE ELEMENT IS1557"/>
    <property type="match status" value="1"/>
</dbReference>